<name>A0ABP6Z048_9ACTN</name>
<evidence type="ECO:0000313" key="3">
    <source>
        <dbReference type="Proteomes" id="UP001501222"/>
    </source>
</evidence>
<proteinExistence type="predicted"/>
<dbReference type="Proteomes" id="UP001501222">
    <property type="component" value="Unassembled WGS sequence"/>
</dbReference>
<keyword evidence="3" id="KW-1185">Reference proteome</keyword>
<accession>A0ABP6Z048</accession>
<protein>
    <submittedName>
        <fullName evidence="2">Uncharacterized protein</fullName>
    </submittedName>
</protein>
<dbReference type="EMBL" id="BAABAA010000018">
    <property type="protein sequence ID" value="GAA3594346.1"/>
    <property type="molecule type" value="Genomic_DNA"/>
</dbReference>
<organism evidence="2 3">
    <name type="scientific">Kribbella ginsengisoli</name>
    <dbReference type="NCBI Taxonomy" id="363865"/>
    <lineage>
        <taxon>Bacteria</taxon>
        <taxon>Bacillati</taxon>
        <taxon>Actinomycetota</taxon>
        <taxon>Actinomycetes</taxon>
        <taxon>Propionibacteriales</taxon>
        <taxon>Kribbellaceae</taxon>
        <taxon>Kribbella</taxon>
    </lineage>
</organism>
<feature type="region of interest" description="Disordered" evidence="1">
    <location>
        <begin position="1"/>
        <end position="75"/>
    </location>
</feature>
<feature type="compositionally biased region" description="Polar residues" evidence="1">
    <location>
        <begin position="9"/>
        <end position="46"/>
    </location>
</feature>
<gene>
    <name evidence="2" type="ORF">GCM10022235_76950</name>
</gene>
<evidence type="ECO:0000313" key="2">
    <source>
        <dbReference type="EMBL" id="GAA3594346.1"/>
    </source>
</evidence>
<comment type="caution">
    <text evidence="2">The sequence shown here is derived from an EMBL/GenBank/DDBJ whole genome shotgun (WGS) entry which is preliminary data.</text>
</comment>
<reference evidence="3" key="1">
    <citation type="journal article" date="2019" name="Int. J. Syst. Evol. Microbiol.">
        <title>The Global Catalogue of Microorganisms (GCM) 10K type strain sequencing project: providing services to taxonomists for standard genome sequencing and annotation.</title>
        <authorList>
            <consortium name="The Broad Institute Genomics Platform"/>
            <consortium name="The Broad Institute Genome Sequencing Center for Infectious Disease"/>
            <person name="Wu L."/>
            <person name="Ma J."/>
        </authorList>
    </citation>
    <scope>NUCLEOTIDE SEQUENCE [LARGE SCALE GENOMIC DNA]</scope>
    <source>
        <strain evidence="3">JCM 16928</strain>
    </source>
</reference>
<sequence>MAPRAPAKANTSEWPKTPVTGQGQASSGDTGTQTIAVRTEVANETGNAHGGLSHTKAKASARITPSAKAAPIGSW</sequence>
<evidence type="ECO:0000256" key="1">
    <source>
        <dbReference type="SAM" id="MobiDB-lite"/>
    </source>
</evidence>